<proteinExistence type="predicted"/>
<sequence>MKVERCPHCKNRVLFAGDYCSHCRKHRVTGELMAAEEMNARLGDARKVASMRTAHDQEAINQEGRLKTVCVLALIAGVAVTLSGLGAESPFIAVVGVAMFLAGAQLYLRHAVKFMALFLMLSSGSFLLLRLWELVGIFSQAGLMIAGTLPMWVIWSGLFLILMVTSFKIVVHNPDKNTTPPAVPDGPPVSAALKQSSQQAGDKT</sequence>
<dbReference type="RefSeq" id="WP_113960698.1">
    <property type="nucleotide sequence ID" value="NZ_QNRR01000009.1"/>
</dbReference>
<evidence type="ECO:0000256" key="1">
    <source>
        <dbReference type="SAM" id="MobiDB-lite"/>
    </source>
</evidence>
<protein>
    <submittedName>
        <fullName evidence="3">Uncharacterized protein</fullName>
    </submittedName>
</protein>
<feature type="region of interest" description="Disordered" evidence="1">
    <location>
        <begin position="178"/>
        <end position="204"/>
    </location>
</feature>
<keyword evidence="2" id="KW-0472">Membrane</keyword>
<keyword evidence="2" id="KW-1133">Transmembrane helix</keyword>
<feature type="transmembrane region" description="Helical" evidence="2">
    <location>
        <begin position="66"/>
        <end position="85"/>
    </location>
</feature>
<dbReference type="EMBL" id="QNRR01000009">
    <property type="protein sequence ID" value="RBP39815.1"/>
    <property type="molecule type" value="Genomic_DNA"/>
</dbReference>
<feature type="transmembrane region" description="Helical" evidence="2">
    <location>
        <begin position="152"/>
        <end position="171"/>
    </location>
</feature>
<feature type="transmembrane region" description="Helical" evidence="2">
    <location>
        <begin position="91"/>
        <end position="108"/>
    </location>
</feature>
<dbReference type="AlphaFoldDB" id="A0A366HDL1"/>
<evidence type="ECO:0000313" key="4">
    <source>
        <dbReference type="Proteomes" id="UP000253426"/>
    </source>
</evidence>
<evidence type="ECO:0000256" key="2">
    <source>
        <dbReference type="SAM" id="Phobius"/>
    </source>
</evidence>
<keyword evidence="4" id="KW-1185">Reference proteome</keyword>
<keyword evidence="2" id="KW-0812">Transmembrane</keyword>
<name>A0A366HDL1_9BACT</name>
<comment type="caution">
    <text evidence="3">The sequence shown here is derived from an EMBL/GenBank/DDBJ whole genome shotgun (WGS) entry which is preliminary data.</text>
</comment>
<feature type="transmembrane region" description="Helical" evidence="2">
    <location>
        <begin position="115"/>
        <end position="132"/>
    </location>
</feature>
<gene>
    <name evidence="3" type="ORF">DES53_109243</name>
</gene>
<reference evidence="3 4" key="1">
    <citation type="submission" date="2018-06" db="EMBL/GenBank/DDBJ databases">
        <title>Genomic Encyclopedia of Type Strains, Phase IV (KMG-IV): sequencing the most valuable type-strain genomes for metagenomic binning, comparative biology and taxonomic classification.</title>
        <authorList>
            <person name="Goeker M."/>
        </authorList>
    </citation>
    <scope>NUCLEOTIDE SEQUENCE [LARGE SCALE GENOMIC DNA]</scope>
    <source>
        <strain evidence="3 4">DSM 25532</strain>
    </source>
</reference>
<organism evidence="3 4">
    <name type="scientific">Roseimicrobium gellanilyticum</name>
    <dbReference type="NCBI Taxonomy" id="748857"/>
    <lineage>
        <taxon>Bacteria</taxon>
        <taxon>Pseudomonadati</taxon>
        <taxon>Verrucomicrobiota</taxon>
        <taxon>Verrucomicrobiia</taxon>
        <taxon>Verrucomicrobiales</taxon>
        <taxon>Verrucomicrobiaceae</taxon>
        <taxon>Roseimicrobium</taxon>
    </lineage>
</organism>
<dbReference type="Proteomes" id="UP000253426">
    <property type="component" value="Unassembled WGS sequence"/>
</dbReference>
<feature type="compositionally biased region" description="Polar residues" evidence="1">
    <location>
        <begin position="193"/>
        <end position="204"/>
    </location>
</feature>
<evidence type="ECO:0000313" key="3">
    <source>
        <dbReference type="EMBL" id="RBP39815.1"/>
    </source>
</evidence>
<accession>A0A366HDL1</accession>